<evidence type="ECO:0000313" key="3">
    <source>
        <dbReference type="Proteomes" id="UP001353858"/>
    </source>
</evidence>
<reference evidence="3" key="1">
    <citation type="submission" date="2023-01" db="EMBL/GenBank/DDBJ databases">
        <title>Key to firefly adult light organ development and bioluminescence: homeobox transcription factors regulate luciferase expression and transportation to peroxisome.</title>
        <authorList>
            <person name="Fu X."/>
        </authorList>
    </citation>
    <scope>NUCLEOTIDE SEQUENCE [LARGE SCALE GENOMIC DNA]</scope>
</reference>
<dbReference type="AlphaFoldDB" id="A0AAN7SDH6"/>
<comment type="caution">
    <text evidence="2">The sequence shown here is derived from an EMBL/GenBank/DDBJ whole genome shotgun (WGS) entry which is preliminary data.</text>
</comment>
<sequence>MEIIMAESENVLNLLPDKPCRYCKIMPKSGPKCKNCGCVLHPGCVKYIKNVKIIDDNQVLCCTSGEVGQADLSELRVSIDATNVHSSEVSSTEINYLKSILAHKDLIISNQKDTIESLKAQVGLLNRLLSSTYSNTEAASVKQTDKIPSYSDVIKNKNSVNNNAIETSSNKPNADNVSKIVTTDKSKSLKLLNKQKSKINEILNLNNDLPSNNIQLNNIVLDEESLISNTDYITVSNKRTKKTNKTTLGTNINQCEITAVASRRQIFISRLSPNTTVNQLEWHLKKPKNYILYCFRDNGTVDIENKEATEELREDQVGTNRPAILSQGAQVGTTAWSLPKEHTSKGRQQNMPVVNEAINLMKSIQSRKMQDRDKFSAFGEQVAMKMRKLSSPHAKFAVQNAINSILFEAEIERVDNPPPPLFHHNPTAIYNTNLPLNIPPQFPPYCSPSPPIPASTNCLGGTTYVYSTSPSLQSKQSYGDERPSSSHSQHREVEVGSGADIDYEKIICSLESNICL</sequence>
<dbReference type="EMBL" id="JARPUR010000007">
    <property type="protein sequence ID" value="KAK4873524.1"/>
    <property type="molecule type" value="Genomic_DNA"/>
</dbReference>
<organism evidence="2 3">
    <name type="scientific">Aquatica leii</name>
    <dbReference type="NCBI Taxonomy" id="1421715"/>
    <lineage>
        <taxon>Eukaryota</taxon>
        <taxon>Metazoa</taxon>
        <taxon>Ecdysozoa</taxon>
        <taxon>Arthropoda</taxon>
        <taxon>Hexapoda</taxon>
        <taxon>Insecta</taxon>
        <taxon>Pterygota</taxon>
        <taxon>Neoptera</taxon>
        <taxon>Endopterygota</taxon>
        <taxon>Coleoptera</taxon>
        <taxon>Polyphaga</taxon>
        <taxon>Elateriformia</taxon>
        <taxon>Elateroidea</taxon>
        <taxon>Lampyridae</taxon>
        <taxon>Luciolinae</taxon>
        <taxon>Aquatica</taxon>
    </lineage>
</organism>
<keyword evidence="3" id="KW-1185">Reference proteome</keyword>
<protein>
    <submittedName>
        <fullName evidence="2">Uncharacterized protein</fullName>
    </submittedName>
</protein>
<dbReference type="Proteomes" id="UP001353858">
    <property type="component" value="Unassembled WGS sequence"/>
</dbReference>
<evidence type="ECO:0000313" key="2">
    <source>
        <dbReference type="EMBL" id="KAK4873524.1"/>
    </source>
</evidence>
<name>A0AAN7SDH6_9COLE</name>
<feature type="region of interest" description="Disordered" evidence="1">
    <location>
        <begin position="470"/>
        <end position="496"/>
    </location>
</feature>
<evidence type="ECO:0000256" key="1">
    <source>
        <dbReference type="SAM" id="MobiDB-lite"/>
    </source>
</evidence>
<proteinExistence type="predicted"/>
<feature type="compositionally biased region" description="Basic and acidic residues" evidence="1">
    <location>
        <begin position="478"/>
        <end position="494"/>
    </location>
</feature>
<accession>A0AAN7SDH6</accession>
<gene>
    <name evidence="2" type="ORF">RN001_015553</name>
</gene>